<comment type="similarity">
    <text evidence="1">Belongs to the ABC transporter superfamily.</text>
</comment>
<dbReference type="EMBL" id="SHAG01000011">
    <property type="protein sequence ID" value="RZO76473.1"/>
    <property type="molecule type" value="Genomic_DNA"/>
</dbReference>
<accession>A0A520S1W7</accession>
<protein>
    <submittedName>
        <fullName evidence="6">ABC transporter ATP-binding protein</fullName>
    </submittedName>
</protein>
<evidence type="ECO:0000313" key="7">
    <source>
        <dbReference type="Proteomes" id="UP000316199"/>
    </source>
</evidence>
<dbReference type="PROSITE" id="PS50893">
    <property type="entry name" value="ABC_TRANSPORTER_2"/>
    <property type="match status" value="1"/>
</dbReference>
<reference evidence="6 7" key="1">
    <citation type="submission" date="2019-02" db="EMBL/GenBank/DDBJ databases">
        <title>Prokaryotic population dynamics and viral predation in marine succession experiment using metagenomics: the confinement effect.</title>
        <authorList>
            <person name="Haro-Moreno J.M."/>
            <person name="Rodriguez-Valera F."/>
            <person name="Lopez-Perez M."/>
        </authorList>
    </citation>
    <scope>NUCLEOTIDE SEQUENCE [LARGE SCALE GENOMIC DNA]</scope>
    <source>
        <strain evidence="6">MED-G157</strain>
    </source>
</reference>
<keyword evidence="2" id="KW-0813">Transport</keyword>
<name>A0A520S1W7_9GAMM</name>
<sequence>MNIYINDLTVTYDNHPAIHHLTATIAQGEWLGIVGPNGAGKSTLLKAMAGQIEGYEGCIDGLTPESVAYLPQQTQLDTSFPITVFDLVTIGFWQQQGFSTPLSDRQYRQSHNALKVVGLGGFEERLIGTLSGGQLQRSLFARVLLQDQPIILLDEPFNAIDTKTLADLTQVVKQWHQNKRTIIMVTHDLDYVREHCPNVLLLARECVGHGAASDVLSEDNLIRARQVSEAFDGHAAWCPG</sequence>
<proteinExistence type="inferred from homology"/>
<evidence type="ECO:0000259" key="5">
    <source>
        <dbReference type="PROSITE" id="PS50893"/>
    </source>
</evidence>
<dbReference type="Pfam" id="PF00005">
    <property type="entry name" value="ABC_tran"/>
    <property type="match status" value="1"/>
</dbReference>
<dbReference type="InterPro" id="IPR050153">
    <property type="entry name" value="Metal_Ion_Import_ABC"/>
</dbReference>
<dbReference type="PANTHER" id="PTHR42734:SF5">
    <property type="entry name" value="IRON TRANSPORT SYSTEM ATP-BINDING PROTEIN HI_0361-RELATED"/>
    <property type="match status" value="1"/>
</dbReference>
<evidence type="ECO:0000256" key="2">
    <source>
        <dbReference type="ARBA" id="ARBA00022448"/>
    </source>
</evidence>
<comment type="caution">
    <text evidence="6">The sequence shown here is derived from an EMBL/GenBank/DDBJ whole genome shotgun (WGS) entry which is preliminary data.</text>
</comment>
<evidence type="ECO:0000256" key="1">
    <source>
        <dbReference type="ARBA" id="ARBA00005417"/>
    </source>
</evidence>
<keyword evidence="3" id="KW-0547">Nucleotide-binding</keyword>
<gene>
    <name evidence="6" type="ORF">EVA68_04120</name>
</gene>
<dbReference type="InterPro" id="IPR027417">
    <property type="entry name" value="P-loop_NTPase"/>
</dbReference>
<dbReference type="Gene3D" id="3.40.50.300">
    <property type="entry name" value="P-loop containing nucleotide triphosphate hydrolases"/>
    <property type="match status" value="1"/>
</dbReference>
<dbReference type="SUPFAM" id="SSF52540">
    <property type="entry name" value="P-loop containing nucleoside triphosphate hydrolases"/>
    <property type="match status" value="1"/>
</dbReference>
<evidence type="ECO:0000313" key="6">
    <source>
        <dbReference type="EMBL" id="RZO76473.1"/>
    </source>
</evidence>
<organism evidence="6 7">
    <name type="scientific">OM182 bacterium</name>
    <dbReference type="NCBI Taxonomy" id="2510334"/>
    <lineage>
        <taxon>Bacteria</taxon>
        <taxon>Pseudomonadati</taxon>
        <taxon>Pseudomonadota</taxon>
        <taxon>Gammaproteobacteria</taxon>
        <taxon>OMG group</taxon>
        <taxon>OM182 clade</taxon>
    </lineage>
</organism>
<dbReference type="GO" id="GO:0016887">
    <property type="term" value="F:ATP hydrolysis activity"/>
    <property type="evidence" value="ECO:0007669"/>
    <property type="project" value="InterPro"/>
</dbReference>
<dbReference type="InterPro" id="IPR003593">
    <property type="entry name" value="AAA+_ATPase"/>
</dbReference>
<evidence type="ECO:0000256" key="3">
    <source>
        <dbReference type="ARBA" id="ARBA00022741"/>
    </source>
</evidence>
<feature type="domain" description="ABC transporter" evidence="5">
    <location>
        <begin position="3"/>
        <end position="229"/>
    </location>
</feature>
<dbReference type="Proteomes" id="UP000316199">
    <property type="component" value="Unassembled WGS sequence"/>
</dbReference>
<dbReference type="PANTHER" id="PTHR42734">
    <property type="entry name" value="METAL TRANSPORT SYSTEM ATP-BINDING PROTEIN TM_0124-RELATED"/>
    <property type="match status" value="1"/>
</dbReference>
<dbReference type="SMART" id="SM00382">
    <property type="entry name" value="AAA"/>
    <property type="match status" value="1"/>
</dbReference>
<dbReference type="GO" id="GO:0005524">
    <property type="term" value="F:ATP binding"/>
    <property type="evidence" value="ECO:0007669"/>
    <property type="project" value="UniProtKB-KW"/>
</dbReference>
<keyword evidence="4 6" id="KW-0067">ATP-binding</keyword>
<evidence type="ECO:0000256" key="4">
    <source>
        <dbReference type="ARBA" id="ARBA00022840"/>
    </source>
</evidence>
<dbReference type="InterPro" id="IPR003439">
    <property type="entry name" value="ABC_transporter-like_ATP-bd"/>
</dbReference>
<dbReference type="AlphaFoldDB" id="A0A520S1W7"/>
<dbReference type="CDD" id="cd03235">
    <property type="entry name" value="ABC_Metallic_Cations"/>
    <property type="match status" value="1"/>
</dbReference>